<dbReference type="AlphaFoldDB" id="A0AB33CWK6"/>
<keyword evidence="1" id="KW-0472">Membrane</keyword>
<proteinExistence type="predicted"/>
<evidence type="ECO:0000256" key="1">
    <source>
        <dbReference type="SAM" id="Phobius"/>
    </source>
</evidence>
<feature type="transmembrane region" description="Helical" evidence="1">
    <location>
        <begin position="20"/>
        <end position="39"/>
    </location>
</feature>
<sequence>MMMLPVPVLVQMPMLVLKRMWMWMWMWMLAKFIISRPISLHKQETKKVRQEFLPHSSSSI</sequence>
<dbReference type="KEGG" id="afq:AFA_11270"/>
<keyword evidence="1" id="KW-1133">Transmembrane helix</keyword>
<evidence type="ECO:0000313" key="2">
    <source>
        <dbReference type="EMBL" id="ASR89980.1"/>
    </source>
</evidence>
<accession>A0AB33CWK6</accession>
<dbReference type="Proteomes" id="UP000214561">
    <property type="component" value="Chromosome"/>
</dbReference>
<evidence type="ECO:0000313" key="3">
    <source>
        <dbReference type="Proteomes" id="UP000214561"/>
    </source>
</evidence>
<reference evidence="2 3" key="1">
    <citation type="submission" date="2017-05" db="EMBL/GenBank/DDBJ databases">
        <authorList>
            <person name="Qiu J.G."/>
            <person name="He J."/>
        </authorList>
    </citation>
    <scope>NUCLEOTIDE SEQUENCE [LARGE SCALE GENOMIC DNA]</scope>
    <source>
        <strain evidence="2 3">JQ135</strain>
    </source>
</reference>
<protein>
    <submittedName>
        <fullName evidence="2">Uncharacterized protein</fullName>
    </submittedName>
</protein>
<keyword evidence="1" id="KW-0812">Transmembrane</keyword>
<name>A0AB33CWK6_ALCFA</name>
<gene>
    <name evidence="2" type="ORF">AFA_11270</name>
</gene>
<organism evidence="2 3">
    <name type="scientific">Alcaligenes faecalis</name>
    <dbReference type="NCBI Taxonomy" id="511"/>
    <lineage>
        <taxon>Bacteria</taxon>
        <taxon>Pseudomonadati</taxon>
        <taxon>Pseudomonadota</taxon>
        <taxon>Betaproteobacteria</taxon>
        <taxon>Burkholderiales</taxon>
        <taxon>Alcaligenaceae</taxon>
        <taxon>Alcaligenes</taxon>
    </lineage>
</organism>
<dbReference type="EMBL" id="CP021641">
    <property type="protein sequence ID" value="ASR89980.1"/>
    <property type="molecule type" value="Genomic_DNA"/>
</dbReference>